<evidence type="ECO:0000313" key="2">
    <source>
        <dbReference type="EMBL" id="ASO06900.1"/>
    </source>
</evidence>
<dbReference type="AlphaFoldDB" id="A0A221V057"/>
<organism evidence="2 3">
    <name type="scientific">Arenibacter algicola</name>
    <dbReference type="NCBI Taxonomy" id="616991"/>
    <lineage>
        <taxon>Bacteria</taxon>
        <taxon>Pseudomonadati</taxon>
        <taxon>Bacteroidota</taxon>
        <taxon>Flavobacteriia</taxon>
        <taxon>Flavobacteriales</taxon>
        <taxon>Flavobacteriaceae</taxon>
        <taxon>Arenibacter</taxon>
    </lineage>
</organism>
<sequence length="84" mass="9943">MKKLKTNIDKWLDKQDKRWQGLPVGKQHRYALYFFVIYLLLTATVIVKIWDDAGTSQKGMVIEPIENPVLKNLKTNKNRIDERK</sequence>
<protein>
    <submittedName>
        <fullName evidence="2">Nitrogen regulatory IIA protein</fullName>
    </submittedName>
</protein>
<dbReference type="KEGG" id="aalg:AREALGSMS7_03479"/>
<gene>
    <name evidence="2" type="ORF">AREALGSMS7_03479</name>
</gene>
<name>A0A221V057_9FLAO</name>
<reference evidence="2 3" key="1">
    <citation type="submission" date="2017-07" db="EMBL/GenBank/DDBJ databases">
        <title>Genome Sequence of Arenibacter algicola Strain SMS7 Isolated from a culture of the Diatom Skeletonema marinoi.</title>
        <authorList>
            <person name="Topel M."/>
            <person name="Pinder M.I.M."/>
            <person name="Johansson O.N."/>
            <person name="Kourtchenko O."/>
            <person name="Godhe A."/>
            <person name="Clarke A.K."/>
        </authorList>
    </citation>
    <scope>NUCLEOTIDE SEQUENCE [LARGE SCALE GENOMIC DNA]</scope>
    <source>
        <strain evidence="2 3">SMS7</strain>
    </source>
</reference>
<dbReference type="RefSeq" id="WP_093979287.1">
    <property type="nucleotide sequence ID" value="NZ_CP022515.1"/>
</dbReference>
<accession>A0A221V057</accession>
<dbReference type="Proteomes" id="UP000204551">
    <property type="component" value="Chromosome"/>
</dbReference>
<dbReference type="EMBL" id="CP022515">
    <property type="protein sequence ID" value="ASO06900.1"/>
    <property type="molecule type" value="Genomic_DNA"/>
</dbReference>
<keyword evidence="1" id="KW-0812">Transmembrane</keyword>
<keyword evidence="1" id="KW-1133">Transmembrane helix</keyword>
<keyword evidence="1" id="KW-0472">Membrane</keyword>
<evidence type="ECO:0000313" key="3">
    <source>
        <dbReference type="Proteomes" id="UP000204551"/>
    </source>
</evidence>
<evidence type="ECO:0000256" key="1">
    <source>
        <dbReference type="SAM" id="Phobius"/>
    </source>
</evidence>
<proteinExistence type="predicted"/>
<feature type="transmembrane region" description="Helical" evidence="1">
    <location>
        <begin position="30"/>
        <end position="50"/>
    </location>
</feature>